<reference evidence="2" key="1">
    <citation type="journal article" date="2019" name="bioRxiv">
        <title>The Genome of the Zebra Mussel, Dreissena polymorpha: A Resource for Invasive Species Research.</title>
        <authorList>
            <person name="McCartney M.A."/>
            <person name="Auch B."/>
            <person name="Kono T."/>
            <person name="Mallez S."/>
            <person name="Zhang Y."/>
            <person name="Obille A."/>
            <person name="Becker A."/>
            <person name="Abrahante J.E."/>
            <person name="Garbe J."/>
            <person name="Badalamenti J.P."/>
            <person name="Herman A."/>
            <person name="Mangelson H."/>
            <person name="Liachko I."/>
            <person name="Sullivan S."/>
            <person name="Sone E.D."/>
            <person name="Koren S."/>
            <person name="Silverstein K.A.T."/>
            <person name="Beckman K.B."/>
            <person name="Gohl D.M."/>
        </authorList>
    </citation>
    <scope>NUCLEOTIDE SEQUENCE</scope>
    <source>
        <strain evidence="2">Duluth1</strain>
        <tissue evidence="2">Whole animal</tissue>
    </source>
</reference>
<gene>
    <name evidence="2" type="ORF">DPMN_049137</name>
</gene>
<evidence type="ECO:0000256" key="1">
    <source>
        <dbReference type="SAM" id="MobiDB-lite"/>
    </source>
</evidence>
<keyword evidence="3" id="KW-1185">Reference proteome</keyword>
<dbReference type="EMBL" id="JAIWYP010000011">
    <property type="protein sequence ID" value="KAH3742395.1"/>
    <property type="molecule type" value="Genomic_DNA"/>
</dbReference>
<evidence type="ECO:0000313" key="2">
    <source>
        <dbReference type="EMBL" id="KAH3742395.1"/>
    </source>
</evidence>
<comment type="caution">
    <text evidence="2">The sequence shown here is derived from an EMBL/GenBank/DDBJ whole genome shotgun (WGS) entry which is preliminary data.</text>
</comment>
<dbReference type="Proteomes" id="UP000828390">
    <property type="component" value="Unassembled WGS sequence"/>
</dbReference>
<dbReference type="AlphaFoldDB" id="A0A9D4DC50"/>
<name>A0A9D4DC50_DREPO</name>
<accession>A0A9D4DC50</accession>
<sequence>MACFSAKPRAFSVDELLNRKQQAREAADAAETLSQMGDSIEVTERHAAVRKRLVNDINLRGDSRDGCPSNPAMEPCDSTDELLVLRKTRDLTLVADTPNTVDTSGEETRTGIHGRHSRYQDAESL</sequence>
<proteinExistence type="predicted"/>
<organism evidence="2 3">
    <name type="scientific">Dreissena polymorpha</name>
    <name type="common">Zebra mussel</name>
    <name type="synonym">Mytilus polymorpha</name>
    <dbReference type="NCBI Taxonomy" id="45954"/>
    <lineage>
        <taxon>Eukaryota</taxon>
        <taxon>Metazoa</taxon>
        <taxon>Spiralia</taxon>
        <taxon>Lophotrochozoa</taxon>
        <taxon>Mollusca</taxon>
        <taxon>Bivalvia</taxon>
        <taxon>Autobranchia</taxon>
        <taxon>Heteroconchia</taxon>
        <taxon>Euheterodonta</taxon>
        <taxon>Imparidentia</taxon>
        <taxon>Neoheterodontei</taxon>
        <taxon>Myida</taxon>
        <taxon>Dreissenoidea</taxon>
        <taxon>Dreissenidae</taxon>
        <taxon>Dreissena</taxon>
    </lineage>
</organism>
<protein>
    <submittedName>
        <fullName evidence="2">Uncharacterized protein</fullName>
    </submittedName>
</protein>
<evidence type="ECO:0000313" key="3">
    <source>
        <dbReference type="Proteomes" id="UP000828390"/>
    </source>
</evidence>
<reference evidence="2" key="2">
    <citation type="submission" date="2020-11" db="EMBL/GenBank/DDBJ databases">
        <authorList>
            <person name="McCartney M.A."/>
            <person name="Auch B."/>
            <person name="Kono T."/>
            <person name="Mallez S."/>
            <person name="Becker A."/>
            <person name="Gohl D.M."/>
            <person name="Silverstein K.A.T."/>
            <person name="Koren S."/>
            <person name="Bechman K.B."/>
            <person name="Herman A."/>
            <person name="Abrahante J.E."/>
            <person name="Garbe J."/>
        </authorList>
    </citation>
    <scope>NUCLEOTIDE SEQUENCE</scope>
    <source>
        <strain evidence="2">Duluth1</strain>
        <tissue evidence="2">Whole animal</tissue>
    </source>
</reference>
<feature type="region of interest" description="Disordered" evidence="1">
    <location>
        <begin position="95"/>
        <end position="125"/>
    </location>
</feature>